<proteinExistence type="predicted"/>
<reference evidence="2" key="1">
    <citation type="journal article" date="2011" name="PLoS Genet.">
        <title>Genomic analysis of the necrotrophic fungal pathogens Sclerotinia sclerotiorum and Botrytis cinerea.</title>
        <authorList>
            <person name="Amselem J."/>
            <person name="Cuomo C.A."/>
            <person name="van Kan J.A."/>
            <person name="Viaud M."/>
            <person name="Benito E.P."/>
            <person name="Couloux A."/>
            <person name="Coutinho P.M."/>
            <person name="de Vries R.P."/>
            <person name="Dyer P.S."/>
            <person name="Fillinger S."/>
            <person name="Fournier E."/>
            <person name="Gout L."/>
            <person name="Hahn M."/>
            <person name="Kohn L."/>
            <person name="Lapalu N."/>
            <person name="Plummer K.M."/>
            <person name="Pradier J.M."/>
            <person name="Quevillon E."/>
            <person name="Sharon A."/>
            <person name="Simon A."/>
            <person name="ten Have A."/>
            <person name="Tudzynski B."/>
            <person name="Tudzynski P."/>
            <person name="Wincker P."/>
            <person name="Andrew M."/>
            <person name="Anthouard V."/>
            <person name="Beever R.E."/>
            <person name="Beffa R."/>
            <person name="Benoit I."/>
            <person name="Bouzid O."/>
            <person name="Brault B."/>
            <person name="Chen Z."/>
            <person name="Choquer M."/>
            <person name="Collemare J."/>
            <person name="Cotton P."/>
            <person name="Danchin E.G."/>
            <person name="Da Silva C."/>
            <person name="Gautier A."/>
            <person name="Giraud C."/>
            <person name="Giraud T."/>
            <person name="Gonzalez C."/>
            <person name="Grossetete S."/>
            <person name="Guldener U."/>
            <person name="Henrissat B."/>
            <person name="Howlett B.J."/>
            <person name="Kodira C."/>
            <person name="Kretschmer M."/>
            <person name="Lappartient A."/>
            <person name="Leroch M."/>
            <person name="Levis C."/>
            <person name="Mauceli E."/>
            <person name="Neuveglise C."/>
            <person name="Oeser B."/>
            <person name="Pearson M."/>
            <person name="Poulain J."/>
            <person name="Poussereau N."/>
            <person name="Quesneville H."/>
            <person name="Rascle C."/>
            <person name="Schumacher J."/>
            <person name="Segurens B."/>
            <person name="Sexton A."/>
            <person name="Silva E."/>
            <person name="Sirven C."/>
            <person name="Soanes D.M."/>
            <person name="Talbot N.J."/>
            <person name="Templeton M."/>
            <person name="Yandava C."/>
            <person name="Yarden O."/>
            <person name="Zeng Q."/>
            <person name="Rollins J.A."/>
            <person name="Lebrun M.H."/>
            <person name="Dickman M."/>
        </authorList>
    </citation>
    <scope>NUCLEOTIDE SEQUENCE [LARGE SCALE GENOMIC DNA]</scope>
    <source>
        <strain evidence="2">T4</strain>
    </source>
</reference>
<protein>
    <submittedName>
        <fullName evidence="1">Uncharacterized protein</fullName>
    </submittedName>
</protein>
<dbReference type="EMBL" id="FQ790270">
    <property type="protein sequence ID" value="CCD44293.1"/>
    <property type="molecule type" value="Genomic_DNA"/>
</dbReference>
<accession>G2XUX3</accession>
<gene>
    <name evidence="1" type="ORF">BofuT4_P058730.1</name>
</gene>
<dbReference type="AlphaFoldDB" id="G2XUX3"/>
<evidence type="ECO:0000313" key="2">
    <source>
        <dbReference type="Proteomes" id="UP000008177"/>
    </source>
</evidence>
<name>G2XUX3_BOTF4</name>
<dbReference type="HOGENOM" id="CLU_2263326_0_0_1"/>
<sequence>MKKPLDISRVFERRRAPLTLDSQVKIRIKNLSSTIRGASSMFTHSTALVDQQSVNPSLKCSSRFFNGSSSQVTRKFEVWVRKLQSRALLVTFSDDVCGLRGQG</sequence>
<organism evidence="1 2">
    <name type="scientific">Botryotinia fuckeliana (strain T4)</name>
    <name type="common">Noble rot fungus</name>
    <name type="synonym">Botrytis cinerea</name>
    <dbReference type="NCBI Taxonomy" id="999810"/>
    <lineage>
        <taxon>Eukaryota</taxon>
        <taxon>Fungi</taxon>
        <taxon>Dikarya</taxon>
        <taxon>Ascomycota</taxon>
        <taxon>Pezizomycotina</taxon>
        <taxon>Leotiomycetes</taxon>
        <taxon>Helotiales</taxon>
        <taxon>Sclerotiniaceae</taxon>
        <taxon>Botrytis</taxon>
    </lineage>
</organism>
<dbReference type="InParanoid" id="G2XUX3"/>
<evidence type="ECO:0000313" key="1">
    <source>
        <dbReference type="EMBL" id="CCD44293.1"/>
    </source>
</evidence>
<dbReference type="Proteomes" id="UP000008177">
    <property type="component" value="Unplaced contigs"/>
</dbReference>